<reference evidence="2 3" key="1">
    <citation type="journal article" date="2016" name="DNA Res.">
        <title>The draft genome of MD-2 pineapple using hybrid error correction of long reads.</title>
        <authorList>
            <person name="Redwan R.M."/>
            <person name="Saidin A."/>
            <person name="Kumar S.V."/>
        </authorList>
    </citation>
    <scope>NUCLEOTIDE SEQUENCE [LARGE SCALE GENOMIC DNA]</scope>
    <source>
        <strain evidence="3">cv. MD2</strain>
        <tissue evidence="2">Leaf</tissue>
    </source>
</reference>
<gene>
    <name evidence="2" type="ORF">ACMD2_11326</name>
</gene>
<evidence type="ECO:0000313" key="2">
    <source>
        <dbReference type="EMBL" id="OAY75568.1"/>
    </source>
</evidence>
<proteinExistence type="predicted"/>
<name>A0A199VEX1_ANACO</name>
<feature type="transmembrane region" description="Helical" evidence="1">
    <location>
        <begin position="165"/>
        <end position="186"/>
    </location>
</feature>
<dbReference type="PANTHER" id="PTHR34809:SF1">
    <property type="entry name" value="MALTOSE EXCESS PROTEIN 1, CHLOROPLASTIC-RELATED"/>
    <property type="match status" value="1"/>
</dbReference>
<organism evidence="2 3">
    <name type="scientific">Ananas comosus</name>
    <name type="common">Pineapple</name>
    <name type="synonym">Ananas ananas</name>
    <dbReference type="NCBI Taxonomy" id="4615"/>
    <lineage>
        <taxon>Eukaryota</taxon>
        <taxon>Viridiplantae</taxon>
        <taxon>Streptophyta</taxon>
        <taxon>Embryophyta</taxon>
        <taxon>Tracheophyta</taxon>
        <taxon>Spermatophyta</taxon>
        <taxon>Magnoliopsida</taxon>
        <taxon>Liliopsida</taxon>
        <taxon>Poales</taxon>
        <taxon>Bromeliaceae</taxon>
        <taxon>Bromelioideae</taxon>
        <taxon>Ananas</taxon>
    </lineage>
</organism>
<feature type="transmembrane region" description="Helical" evidence="1">
    <location>
        <begin position="121"/>
        <end position="145"/>
    </location>
</feature>
<comment type="caution">
    <text evidence="2">The sequence shown here is derived from an EMBL/GenBank/DDBJ whole genome shotgun (WGS) entry which is preliminary data.</text>
</comment>
<protein>
    <submittedName>
        <fullName evidence="2">Maltose excess protein 1-like, chloroplastic</fullName>
    </submittedName>
</protein>
<accession>A0A199VEX1</accession>
<keyword evidence="1" id="KW-1133">Transmembrane helix</keyword>
<evidence type="ECO:0000256" key="1">
    <source>
        <dbReference type="SAM" id="Phobius"/>
    </source>
</evidence>
<sequence length="259" mass="28706">MTARFAAASNVPFLLIQLPQILLNARNLLSGNRAALLAVPWLGMLTGLLGNLTLLSYFAKKRESEAIVVQTLGVVSIFVVLAQLAAAGAMARPVFSAISAVVLLGLVLNFMNYFGRLDSGLWLLWEDFITVSGLSVLPQVGFILFRIGLVGKWTTYLNPDNIKGLSALTILLGMIGNALMIPRALFIRDLMCFDSISSAFFFPATLSLFLWIAFCLSIRSCSLERYRSLRIQYTIEILKRTCFRTMTSKKFSRSADCWL</sequence>
<evidence type="ECO:0000313" key="3">
    <source>
        <dbReference type="Proteomes" id="UP000092600"/>
    </source>
</evidence>
<dbReference type="GO" id="GO:0005363">
    <property type="term" value="F:maltose transmembrane transporter activity"/>
    <property type="evidence" value="ECO:0007669"/>
    <property type="project" value="TreeGrafter"/>
</dbReference>
<dbReference type="STRING" id="4615.A0A199VEX1"/>
<dbReference type="InterPro" id="IPR034628">
    <property type="entry name" value="MEX1/MEX1-like"/>
</dbReference>
<keyword evidence="1" id="KW-0472">Membrane</keyword>
<keyword evidence="1" id="KW-0812">Transmembrane</keyword>
<dbReference type="EMBL" id="LSRQ01002065">
    <property type="protein sequence ID" value="OAY75568.1"/>
    <property type="molecule type" value="Genomic_DNA"/>
</dbReference>
<dbReference type="PANTHER" id="PTHR34809">
    <property type="entry name" value="MALTOSE EXCESS PROTEIN 1, CHLOROPLASTIC-RELATED"/>
    <property type="match status" value="1"/>
</dbReference>
<feature type="transmembrane region" description="Helical" evidence="1">
    <location>
        <begin position="94"/>
        <end position="114"/>
    </location>
</feature>
<dbReference type="Proteomes" id="UP000092600">
    <property type="component" value="Unassembled WGS sequence"/>
</dbReference>
<feature type="transmembrane region" description="Helical" evidence="1">
    <location>
        <begin position="34"/>
        <end position="55"/>
    </location>
</feature>
<dbReference type="AlphaFoldDB" id="A0A199VEX1"/>
<feature type="transmembrane region" description="Helical" evidence="1">
    <location>
        <begin position="67"/>
        <end position="88"/>
    </location>
</feature>
<dbReference type="GO" id="GO:0009941">
    <property type="term" value="C:chloroplast envelope"/>
    <property type="evidence" value="ECO:0007669"/>
    <property type="project" value="TreeGrafter"/>
</dbReference>
<feature type="transmembrane region" description="Helical" evidence="1">
    <location>
        <begin position="198"/>
        <end position="219"/>
    </location>
</feature>